<keyword evidence="6" id="KW-0479">Metal-binding</keyword>
<comment type="catalytic activity">
    <reaction evidence="12">
        <text>DNA(n) + a 2'-deoxyribonucleoside 5'-triphosphate = DNA(n+1) + diphosphate</text>
        <dbReference type="Rhea" id="RHEA:22508"/>
        <dbReference type="Rhea" id="RHEA-COMP:17339"/>
        <dbReference type="Rhea" id="RHEA-COMP:17340"/>
        <dbReference type="ChEBI" id="CHEBI:33019"/>
        <dbReference type="ChEBI" id="CHEBI:61560"/>
        <dbReference type="ChEBI" id="CHEBI:173112"/>
        <dbReference type="EC" id="2.7.7.7"/>
    </reaction>
</comment>
<keyword evidence="5" id="KW-0235">DNA replication</keyword>
<keyword evidence="2" id="KW-0515">Mutator protein</keyword>
<evidence type="ECO:0000256" key="12">
    <source>
        <dbReference type="ARBA" id="ARBA00049244"/>
    </source>
</evidence>
<gene>
    <name evidence="14" type="ORF">HMPREF9209_2101</name>
</gene>
<dbReference type="FunFam" id="3.30.1490.100:FF:000004">
    <property type="entry name" value="DNA polymerase IV"/>
    <property type="match status" value="1"/>
</dbReference>
<evidence type="ECO:0000259" key="13">
    <source>
        <dbReference type="Pfam" id="PF11799"/>
    </source>
</evidence>
<dbReference type="AlphaFoldDB" id="D1YJL3"/>
<evidence type="ECO:0000256" key="10">
    <source>
        <dbReference type="ARBA" id="ARBA00023125"/>
    </source>
</evidence>
<dbReference type="Gene3D" id="3.30.1490.100">
    <property type="entry name" value="DNA polymerase, Y-family, little finger domain"/>
    <property type="match status" value="1"/>
</dbReference>
<proteinExistence type="predicted"/>
<dbReference type="GO" id="GO:0005829">
    <property type="term" value="C:cytosol"/>
    <property type="evidence" value="ECO:0007669"/>
    <property type="project" value="TreeGrafter"/>
</dbReference>
<keyword evidence="4" id="KW-0548">Nucleotidyltransferase</keyword>
<evidence type="ECO:0000256" key="7">
    <source>
        <dbReference type="ARBA" id="ARBA00022763"/>
    </source>
</evidence>
<keyword evidence="8" id="KW-0460">Magnesium</keyword>
<dbReference type="EMBL" id="ADFT01000019">
    <property type="protein sequence ID" value="EFB62295.1"/>
    <property type="molecule type" value="Genomic_DNA"/>
</dbReference>
<dbReference type="InterPro" id="IPR050116">
    <property type="entry name" value="DNA_polymerase-Y"/>
</dbReference>
<dbReference type="SUPFAM" id="SSF100879">
    <property type="entry name" value="Lesion bypass DNA polymerase (Y-family), little finger domain"/>
    <property type="match status" value="1"/>
</dbReference>
<keyword evidence="9" id="KW-0239">DNA-directed DNA polymerase</keyword>
<evidence type="ECO:0000256" key="1">
    <source>
        <dbReference type="ARBA" id="ARBA00012417"/>
    </source>
</evidence>
<name>D1YJL3_LACGS</name>
<evidence type="ECO:0000256" key="4">
    <source>
        <dbReference type="ARBA" id="ARBA00022695"/>
    </source>
</evidence>
<evidence type="ECO:0000256" key="2">
    <source>
        <dbReference type="ARBA" id="ARBA00022457"/>
    </source>
</evidence>
<evidence type="ECO:0000256" key="6">
    <source>
        <dbReference type="ARBA" id="ARBA00022723"/>
    </source>
</evidence>
<dbReference type="EC" id="2.7.7.7" evidence="1"/>
<keyword evidence="7" id="KW-0227">DNA damage</keyword>
<dbReference type="Pfam" id="PF11799">
    <property type="entry name" value="IMS_C"/>
    <property type="match status" value="1"/>
</dbReference>
<evidence type="ECO:0000313" key="15">
    <source>
        <dbReference type="Proteomes" id="UP000003684"/>
    </source>
</evidence>
<dbReference type="GO" id="GO:0042276">
    <property type="term" value="P:error-prone translesion synthesis"/>
    <property type="evidence" value="ECO:0007669"/>
    <property type="project" value="TreeGrafter"/>
</dbReference>
<evidence type="ECO:0000313" key="14">
    <source>
        <dbReference type="EMBL" id="EFB62295.1"/>
    </source>
</evidence>
<evidence type="ECO:0000256" key="11">
    <source>
        <dbReference type="ARBA" id="ARBA00023204"/>
    </source>
</evidence>
<dbReference type="Proteomes" id="UP000003684">
    <property type="component" value="Unassembled WGS sequence"/>
</dbReference>
<dbReference type="PANTHER" id="PTHR11076:SF33">
    <property type="entry name" value="DNA POLYMERASE KAPPA"/>
    <property type="match status" value="1"/>
</dbReference>
<dbReference type="GO" id="GO:0003887">
    <property type="term" value="F:DNA-directed DNA polymerase activity"/>
    <property type="evidence" value="ECO:0007669"/>
    <property type="project" value="UniProtKB-KW"/>
</dbReference>
<dbReference type="GO" id="GO:0046872">
    <property type="term" value="F:metal ion binding"/>
    <property type="evidence" value="ECO:0007669"/>
    <property type="project" value="UniProtKB-KW"/>
</dbReference>
<evidence type="ECO:0000256" key="8">
    <source>
        <dbReference type="ARBA" id="ARBA00022842"/>
    </source>
</evidence>
<protein>
    <recommendedName>
        <fullName evidence="1">DNA-directed DNA polymerase</fullName>
        <ecNumber evidence="1">2.7.7.7</ecNumber>
    </recommendedName>
</protein>
<feature type="domain" description="DNA polymerase Y-family little finger" evidence="13">
    <location>
        <begin position="21"/>
        <end position="132"/>
    </location>
</feature>
<sequence length="138" mass="15900">IAQHAHGIDLRAVVTDSERNRKSIGIERTFNQSLFDENEALTRLRAYSGELENRLKKRHFLANCVVLKIRDANFKTITKRRKLKQGTNDKIVIYDTGRVLFETEKGMLTTGVRLLGLTVTDFEEHPVENLSLDIFENK</sequence>
<dbReference type="GO" id="GO:0009432">
    <property type="term" value="P:SOS response"/>
    <property type="evidence" value="ECO:0007669"/>
    <property type="project" value="TreeGrafter"/>
</dbReference>
<comment type="caution">
    <text evidence="14">The sequence shown here is derived from an EMBL/GenBank/DDBJ whole genome shotgun (WGS) entry which is preliminary data.</text>
</comment>
<organism evidence="14 15">
    <name type="scientific">Lactobacillus gasseri 224-1</name>
    <dbReference type="NCBI Taxonomy" id="679196"/>
    <lineage>
        <taxon>Bacteria</taxon>
        <taxon>Bacillati</taxon>
        <taxon>Bacillota</taxon>
        <taxon>Bacilli</taxon>
        <taxon>Lactobacillales</taxon>
        <taxon>Lactobacillaceae</taxon>
        <taxon>Lactobacillus</taxon>
    </lineage>
</organism>
<keyword evidence="11" id="KW-0234">DNA repair</keyword>
<dbReference type="PANTHER" id="PTHR11076">
    <property type="entry name" value="DNA REPAIR POLYMERASE UMUC / TRANSFERASE FAMILY MEMBER"/>
    <property type="match status" value="1"/>
</dbReference>
<evidence type="ECO:0000256" key="5">
    <source>
        <dbReference type="ARBA" id="ARBA00022705"/>
    </source>
</evidence>
<feature type="non-terminal residue" evidence="14">
    <location>
        <position position="1"/>
    </location>
</feature>
<evidence type="ECO:0000256" key="3">
    <source>
        <dbReference type="ARBA" id="ARBA00022679"/>
    </source>
</evidence>
<keyword evidence="3" id="KW-0808">Transferase</keyword>
<accession>D1YJL3</accession>
<dbReference type="GO" id="GO:0006260">
    <property type="term" value="P:DNA replication"/>
    <property type="evidence" value="ECO:0007669"/>
    <property type="project" value="UniProtKB-KW"/>
</dbReference>
<dbReference type="InterPro" id="IPR017961">
    <property type="entry name" value="DNA_pol_Y-fam_little_finger"/>
</dbReference>
<dbReference type="GO" id="GO:0006281">
    <property type="term" value="P:DNA repair"/>
    <property type="evidence" value="ECO:0007669"/>
    <property type="project" value="UniProtKB-KW"/>
</dbReference>
<evidence type="ECO:0000256" key="9">
    <source>
        <dbReference type="ARBA" id="ARBA00022932"/>
    </source>
</evidence>
<keyword evidence="10" id="KW-0238">DNA-binding</keyword>
<dbReference type="GO" id="GO:0003684">
    <property type="term" value="F:damaged DNA binding"/>
    <property type="evidence" value="ECO:0007669"/>
    <property type="project" value="InterPro"/>
</dbReference>
<dbReference type="InterPro" id="IPR036775">
    <property type="entry name" value="DNA_pol_Y-fam_lit_finger_sf"/>
</dbReference>
<reference evidence="14 15" key="1">
    <citation type="submission" date="2009-12" db="EMBL/GenBank/DDBJ databases">
        <title>Genome Sequence of Lactobacillus gasseri 224-1.</title>
        <authorList>
            <person name="Durkin A.S."/>
            <person name="Madupu R."/>
            <person name="Torralba M."/>
            <person name="Methe B."/>
            <person name="Sutton G."/>
            <person name="Strausberg R.L."/>
            <person name="Nelson K.E."/>
        </authorList>
    </citation>
    <scope>NUCLEOTIDE SEQUENCE [LARGE SCALE GENOMIC DNA]</scope>
    <source>
        <strain evidence="14 15">224-1</strain>
    </source>
</reference>